<dbReference type="EMBL" id="GG672918">
    <property type="protein sequence ID" value="EER16443.1"/>
    <property type="molecule type" value="Genomic_DNA"/>
</dbReference>
<comment type="catalytic activity">
    <reaction evidence="9">
        <text>L-seryl-[protein] + UDP-N-acetyl-alpha-D-glucosamine = 3-O-(N-acetyl-beta-D-glucosaminyl)-L-seryl-[protein] + UDP + H(+)</text>
        <dbReference type="Rhea" id="RHEA:48904"/>
        <dbReference type="Rhea" id="RHEA-COMP:9863"/>
        <dbReference type="Rhea" id="RHEA-COMP:12251"/>
        <dbReference type="ChEBI" id="CHEBI:15378"/>
        <dbReference type="ChEBI" id="CHEBI:29999"/>
        <dbReference type="ChEBI" id="CHEBI:57705"/>
        <dbReference type="ChEBI" id="CHEBI:58223"/>
        <dbReference type="ChEBI" id="CHEBI:90838"/>
        <dbReference type="EC" id="2.4.1.255"/>
    </reaction>
</comment>
<keyword evidence="2" id="KW-0328">Glycosyltransferase</keyword>
<evidence type="ECO:0000256" key="8">
    <source>
        <dbReference type="ARBA" id="ARBA00042574"/>
    </source>
</evidence>
<dbReference type="PANTHER" id="PTHR20961">
    <property type="entry name" value="GLYCOSYLTRANSFERASE"/>
    <property type="match status" value="1"/>
</dbReference>
<dbReference type="InterPro" id="IPR049625">
    <property type="entry name" value="Glyco_transf_61_cat"/>
</dbReference>
<dbReference type="EC" id="2.4.1.255" evidence="1"/>
<evidence type="ECO:0000256" key="7">
    <source>
        <dbReference type="ARBA" id="ARBA00040944"/>
    </source>
</evidence>
<accession>C5KG87</accession>
<name>C5KG87_PERM5</name>
<organism evidence="13">
    <name type="scientific">Perkinsus marinus (strain ATCC 50983 / TXsc)</name>
    <dbReference type="NCBI Taxonomy" id="423536"/>
    <lineage>
        <taxon>Eukaryota</taxon>
        <taxon>Sar</taxon>
        <taxon>Alveolata</taxon>
        <taxon>Perkinsozoa</taxon>
        <taxon>Perkinsea</taxon>
        <taxon>Perkinsida</taxon>
        <taxon>Perkinsidae</taxon>
        <taxon>Perkinsus</taxon>
    </lineage>
</organism>
<evidence type="ECO:0000256" key="9">
    <source>
        <dbReference type="ARBA" id="ARBA00048317"/>
    </source>
</evidence>
<feature type="domain" description="Glycosyltransferase 61 catalytic" evidence="11">
    <location>
        <begin position="214"/>
        <end position="298"/>
    </location>
</feature>
<evidence type="ECO:0000313" key="12">
    <source>
        <dbReference type="EMBL" id="EER16443.1"/>
    </source>
</evidence>
<dbReference type="GeneID" id="9063518"/>
<keyword evidence="6" id="KW-0325">Glycoprotein</keyword>
<evidence type="ECO:0000256" key="5">
    <source>
        <dbReference type="ARBA" id="ARBA00022824"/>
    </source>
</evidence>
<proteinExistence type="predicted"/>
<evidence type="ECO:0000313" key="13">
    <source>
        <dbReference type="Proteomes" id="UP000007800"/>
    </source>
</evidence>
<evidence type="ECO:0000256" key="10">
    <source>
        <dbReference type="ARBA" id="ARBA00049432"/>
    </source>
</evidence>
<dbReference type="Proteomes" id="UP000007800">
    <property type="component" value="Unassembled WGS sequence"/>
</dbReference>
<evidence type="ECO:0000256" key="4">
    <source>
        <dbReference type="ARBA" id="ARBA00022729"/>
    </source>
</evidence>
<sequence>MYCGGGESTLKCYVKAKGGVARNYLCVGRHLYTVTKEIGNLTRLRLYGHCRASEAFKGMKFIDCEDKKNKQLAEFRGVPMAQPNCTHALGTVMVFRTRETLGRNPWHSHEEILTLFITMAALELDPGDVTILINRPKPDLRKIFPLLGIYEAVLAPGRTVYADELAKEGGTVCFEKVIFPVPPEQAFHTKLPLKGCGRSSILMAYRDHLMKVYNVTPRPALAVQRVRITVISRGMGFNRRAINEGVMVESLKRPGREVRLVKFGELELQKQLETAANTDILLGVHGAALWWLIMLPDCGQILELGTGADGHYRNLAAYRGVSHTFLKQKLGHTTVEFKWDIIQLGEAVGEAEIKWRKCMTSA</sequence>
<keyword evidence="5" id="KW-0256">Endoplasmic reticulum</keyword>
<dbReference type="InterPro" id="IPR007657">
    <property type="entry name" value="Glycosyltransferase_61"/>
</dbReference>
<dbReference type="OMA" id="WHSHEEI"/>
<protein>
    <recommendedName>
        <fullName evidence="7">EGF domain-specific O-linked N-acetylglucosamine transferase</fullName>
        <ecNumber evidence="1">2.4.1.255</ecNumber>
    </recommendedName>
    <alternativeName>
        <fullName evidence="8">Extracellular O-linked N-acetylglucosamine transferase</fullName>
    </alternativeName>
</protein>
<keyword evidence="3" id="KW-0808">Transferase</keyword>
<dbReference type="PANTHER" id="PTHR20961:SF148">
    <property type="entry name" value="EGF DOMAIN-SPECIFIC O-LINKED N-ACETYLGLUCOSAMINE TRANSFERASE"/>
    <property type="match status" value="1"/>
</dbReference>
<evidence type="ECO:0000256" key="2">
    <source>
        <dbReference type="ARBA" id="ARBA00022676"/>
    </source>
</evidence>
<gene>
    <name evidence="12" type="ORF">Pmar_PMAR021041</name>
</gene>
<evidence type="ECO:0000256" key="1">
    <source>
        <dbReference type="ARBA" id="ARBA00011970"/>
    </source>
</evidence>
<reference evidence="12 13" key="1">
    <citation type="submission" date="2008-07" db="EMBL/GenBank/DDBJ databases">
        <authorList>
            <person name="El-Sayed N."/>
            <person name="Caler E."/>
            <person name="Inman J."/>
            <person name="Amedeo P."/>
            <person name="Hass B."/>
            <person name="Wortman J."/>
        </authorList>
    </citation>
    <scope>NUCLEOTIDE SEQUENCE [LARGE SCALE GENOMIC DNA]</scope>
    <source>
        <strain evidence="13">ATCC 50983 / TXsc</strain>
    </source>
</reference>
<keyword evidence="13" id="KW-1185">Reference proteome</keyword>
<comment type="catalytic activity">
    <reaction evidence="10">
        <text>L-threonyl-[protein] + UDP-N-acetyl-alpha-D-glucosamine = 3-O-(N-acetyl-beta-D-glucosaminyl)-L-threonyl-[protein] + UDP + H(+)</text>
        <dbReference type="Rhea" id="RHEA:48908"/>
        <dbReference type="Rhea" id="RHEA-COMP:11060"/>
        <dbReference type="Rhea" id="RHEA-COMP:12252"/>
        <dbReference type="ChEBI" id="CHEBI:15378"/>
        <dbReference type="ChEBI" id="CHEBI:30013"/>
        <dbReference type="ChEBI" id="CHEBI:57705"/>
        <dbReference type="ChEBI" id="CHEBI:58223"/>
        <dbReference type="ChEBI" id="CHEBI:90840"/>
        <dbReference type="EC" id="2.4.1.255"/>
    </reaction>
</comment>
<dbReference type="InParanoid" id="C5KG87"/>
<dbReference type="RefSeq" id="XP_002784647.1">
    <property type="nucleotide sequence ID" value="XM_002784601.1"/>
</dbReference>
<dbReference type="AlphaFoldDB" id="C5KG87"/>
<dbReference type="GO" id="GO:0097363">
    <property type="term" value="F:protein O-acetylglucosaminyltransferase activity"/>
    <property type="evidence" value="ECO:0007669"/>
    <property type="project" value="UniProtKB-EC"/>
</dbReference>
<dbReference type="OrthoDB" id="440491at2759"/>
<dbReference type="Pfam" id="PF04577">
    <property type="entry name" value="Glyco_transf_61"/>
    <property type="match status" value="1"/>
</dbReference>
<keyword evidence="4" id="KW-0732">Signal</keyword>
<evidence type="ECO:0000256" key="3">
    <source>
        <dbReference type="ARBA" id="ARBA00022679"/>
    </source>
</evidence>
<evidence type="ECO:0000259" key="11">
    <source>
        <dbReference type="Pfam" id="PF04577"/>
    </source>
</evidence>
<evidence type="ECO:0000256" key="6">
    <source>
        <dbReference type="ARBA" id="ARBA00023180"/>
    </source>
</evidence>